<proteinExistence type="predicted"/>
<comment type="caution">
    <text evidence="1">The sequence shown here is derived from an EMBL/GenBank/DDBJ whole genome shotgun (WGS) entry which is preliminary data.</text>
</comment>
<dbReference type="EMBL" id="BGPR01004416">
    <property type="protein sequence ID" value="GBM99430.1"/>
    <property type="molecule type" value="Genomic_DNA"/>
</dbReference>
<accession>A0A4Y2KAK8</accession>
<protein>
    <submittedName>
        <fullName evidence="1">Uncharacterized protein</fullName>
    </submittedName>
</protein>
<sequence>MPFSSRGILISNTNGAIRQTACWHRSRVIRDGALILDHEKFLFPNKSYSIPLVALGIGAYVDHAPLCDAGCQLSCPIIFKVDLHWSKYVT</sequence>
<dbReference type="AlphaFoldDB" id="A0A4Y2KAK8"/>
<organism evidence="1 2">
    <name type="scientific">Araneus ventricosus</name>
    <name type="common">Orbweaver spider</name>
    <name type="synonym">Epeira ventricosa</name>
    <dbReference type="NCBI Taxonomy" id="182803"/>
    <lineage>
        <taxon>Eukaryota</taxon>
        <taxon>Metazoa</taxon>
        <taxon>Ecdysozoa</taxon>
        <taxon>Arthropoda</taxon>
        <taxon>Chelicerata</taxon>
        <taxon>Arachnida</taxon>
        <taxon>Araneae</taxon>
        <taxon>Araneomorphae</taxon>
        <taxon>Entelegynae</taxon>
        <taxon>Araneoidea</taxon>
        <taxon>Araneidae</taxon>
        <taxon>Araneus</taxon>
    </lineage>
</organism>
<evidence type="ECO:0000313" key="2">
    <source>
        <dbReference type="Proteomes" id="UP000499080"/>
    </source>
</evidence>
<reference evidence="1 2" key="1">
    <citation type="journal article" date="2019" name="Sci. Rep.">
        <title>Orb-weaving spider Araneus ventricosus genome elucidates the spidroin gene catalogue.</title>
        <authorList>
            <person name="Kono N."/>
            <person name="Nakamura H."/>
            <person name="Ohtoshi R."/>
            <person name="Moran D.A.P."/>
            <person name="Shinohara A."/>
            <person name="Yoshida Y."/>
            <person name="Fujiwara M."/>
            <person name="Mori M."/>
            <person name="Tomita M."/>
            <person name="Arakawa K."/>
        </authorList>
    </citation>
    <scope>NUCLEOTIDE SEQUENCE [LARGE SCALE GENOMIC DNA]</scope>
</reference>
<keyword evidence="2" id="KW-1185">Reference proteome</keyword>
<evidence type="ECO:0000313" key="1">
    <source>
        <dbReference type="EMBL" id="GBM99430.1"/>
    </source>
</evidence>
<gene>
    <name evidence="1" type="ORF">AVEN_184297_1</name>
</gene>
<dbReference type="Proteomes" id="UP000499080">
    <property type="component" value="Unassembled WGS sequence"/>
</dbReference>
<name>A0A4Y2KAK8_ARAVE</name>